<feature type="region of interest" description="Disordered" evidence="1">
    <location>
        <begin position="62"/>
        <end position="85"/>
    </location>
</feature>
<comment type="caution">
    <text evidence="2">The sequence shown here is derived from an EMBL/GenBank/DDBJ whole genome shotgun (WGS) entry which is preliminary data.</text>
</comment>
<accession>A0A5B7CL87</accession>
<organism evidence="2 3">
    <name type="scientific">Portunus trituberculatus</name>
    <name type="common">Swimming crab</name>
    <name type="synonym">Neptunus trituberculatus</name>
    <dbReference type="NCBI Taxonomy" id="210409"/>
    <lineage>
        <taxon>Eukaryota</taxon>
        <taxon>Metazoa</taxon>
        <taxon>Ecdysozoa</taxon>
        <taxon>Arthropoda</taxon>
        <taxon>Crustacea</taxon>
        <taxon>Multicrustacea</taxon>
        <taxon>Malacostraca</taxon>
        <taxon>Eumalacostraca</taxon>
        <taxon>Eucarida</taxon>
        <taxon>Decapoda</taxon>
        <taxon>Pleocyemata</taxon>
        <taxon>Brachyura</taxon>
        <taxon>Eubrachyura</taxon>
        <taxon>Portunoidea</taxon>
        <taxon>Portunidae</taxon>
        <taxon>Portuninae</taxon>
        <taxon>Portunus</taxon>
    </lineage>
</organism>
<dbReference type="AlphaFoldDB" id="A0A5B7CL87"/>
<dbReference type="Proteomes" id="UP000324222">
    <property type="component" value="Unassembled WGS sequence"/>
</dbReference>
<gene>
    <name evidence="2" type="ORF">E2C01_003011</name>
</gene>
<name>A0A5B7CL87_PORTR</name>
<evidence type="ECO:0000256" key="1">
    <source>
        <dbReference type="SAM" id="MobiDB-lite"/>
    </source>
</evidence>
<proteinExistence type="predicted"/>
<evidence type="ECO:0000313" key="2">
    <source>
        <dbReference type="EMBL" id="MPC10377.1"/>
    </source>
</evidence>
<protein>
    <submittedName>
        <fullName evidence="2">Uncharacterized protein</fullName>
    </submittedName>
</protein>
<dbReference type="OrthoDB" id="6359816at2759"/>
<reference evidence="2 3" key="1">
    <citation type="submission" date="2019-05" db="EMBL/GenBank/DDBJ databases">
        <title>Another draft genome of Portunus trituberculatus and its Hox gene families provides insights of decapod evolution.</title>
        <authorList>
            <person name="Jeong J.-H."/>
            <person name="Song I."/>
            <person name="Kim S."/>
            <person name="Choi T."/>
            <person name="Kim D."/>
            <person name="Ryu S."/>
            <person name="Kim W."/>
        </authorList>
    </citation>
    <scope>NUCLEOTIDE SEQUENCE [LARGE SCALE GENOMIC DNA]</scope>
    <source>
        <tissue evidence="2">Muscle</tissue>
    </source>
</reference>
<keyword evidence="3" id="KW-1185">Reference proteome</keyword>
<dbReference type="EMBL" id="VSRR010000114">
    <property type="protein sequence ID" value="MPC10377.1"/>
    <property type="molecule type" value="Genomic_DNA"/>
</dbReference>
<sequence length="108" mass="11828">MEGPGFELQVVPAFSDDAQSSKMADGMLSLSWNNHRATFCHILATLREKWLGGEMPSGFSGLEGYTGSDGGQDLHPSSQAPAAHQLALKHDNDEMDTCWSRRQDSDFL</sequence>
<evidence type="ECO:0000313" key="3">
    <source>
        <dbReference type="Proteomes" id="UP000324222"/>
    </source>
</evidence>